<dbReference type="InterPro" id="IPR041492">
    <property type="entry name" value="HAD_2"/>
</dbReference>
<name>A0ABW8TD54_9CLOT</name>
<organism evidence="1 2">
    <name type="scientific">Clostridium neuense</name>
    <dbReference type="NCBI Taxonomy" id="1728934"/>
    <lineage>
        <taxon>Bacteria</taxon>
        <taxon>Bacillati</taxon>
        <taxon>Bacillota</taxon>
        <taxon>Clostridia</taxon>
        <taxon>Eubacteriales</taxon>
        <taxon>Clostridiaceae</taxon>
        <taxon>Clostridium</taxon>
    </lineage>
</organism>
<dbReference type="Gene3D" id="3.40.50.1000">
    <property type="entry name" value="HAD superfamily/HAD-like"/>
    <property type="match status" value="1"/>
</dbReference>
<dbReference type="SUPFAM" id="SSF56784">
    <property type="entry name" value="HAD-like"/>
    <property type="match status" value="1"/>
</dbReference>
<dbReference type="RefSeq" id="WP_406786925.1">
    <property type="nucleotide sequence ID" value="NZ_JBJIAA010000005.1"/>
</dbReference>
<dbReference type="EMBL" id="JBJIAA010000005">
    <property type="protein sequence ID" value="MFL0250261.1"/>
    <property type="molecule type" value="Genomic_DNA"/>
</dbReference>
<dbReference type="GO" id="GO:0016787">
    <property type="term" value="F:hydrolase activity"/>
    <property type="evidence" value="ECO:0007669"/>
    <property type="project" value="UniProtKB-KW"/>
</dbReference>
<dbReference type="InterPro" id="IPR006439">
    <property type="entry name" value="HAD-SF_hydro_IA"/>
</dbReference>
<dbReference type="InterPro" id="IPR036412">
    <property type="entry name" value="HAD-like_sf"/>
</dbReference>
<evidence type="ECO:0000313" key="2">
    <source>
        <dbReference type="Proteomes" id="UP001623592"/>
    </source>
</evidence>
<dbReference type="Proteomes" id="UP001623592">
    <property type="component" value="Unassembled WGS sequence"/>
</dbReference>
<dbReference type="NCBIfam" id="TIGR01549">
    <property type="entry name" value="HAD-SF-IA-v1"/>
    <property type="match status" value="1"/>
</dbReference>
<dbReference type="PANTHER" id="PTHR18901">
    <property type="entry name" value="2-DEOXYGLUCOSE-6-PHOSPHATE PHOSPHATASE 2"/>
    <property type="match status" value="1"/>
</dbReference>
<protein>
    <submittedName>
        <fullName evidence="1">HAD family hydrolase</fullName>
    </submittedName>
</protein>
<dbReference type="InterPro" id="IPR023198">
    <property type="entry name" value="PGP-like_dom2"/>
</dbReference>
<dbReference type="SFLD" id="SFLDS00003">
    <property type="entry name" value="Haloacid_Dehalogenase"/>
    <property type="match status" value="1"/>
</dbReference>
<accession>A0ABW8TD54</accession>
<keyword evidence="1" id="KW-0378">Hydrolase</keyword>
<sequence length="214" mass="24537">MIKGVIFDMDGVLINSEVVYRDQFYDFLKSQEVKIEIEELNFLSGSCEKVENEYFAKKLNTSIEEACRLKRIYFNEHPVNYEKLKKSYVDEILEYLVSKNIKIALASSSKMDNITKVLEECKITKYFSIVVSGEMFVETKPNPEIYNYSVNKIGLTREELLVIEDSNYGVQAARAAGLKVAAVLDPILKFDVEAADYKVASLKDVIKIIEVQER</sequence>
<dbReference type="SFLD" id="SFLDG01129">
    <property type="entry name" value="C1.5:_HAD__Beta-PGM__Phosphata"/>
    <property type="match status" value="1"/>
</dbReference>
<dbReference type="NCBIfam" id="TIGR01509">
    <property type="entry name" value="HAD-SF-IA-v3"/>
    <property type="match status" value="1"/>
</dbReference>
<reference evidence="1 2" key="1">
    <citation type="submission" date="2024-11" db="EMBL/GenBank/DDBJ databases">
        <authorList>
            <person name="Heng Y.C."/>
            <person name="Lim A.C.H."/>
            <person name="Lee J.K.Y."/>
            <person name="Kittelmann S."/>
        </authorList>
    </citation>
    <scope>NUCLEOTIDE SEQUENCE [LARGE SCALE GENOMIC DNA]</scope>
    <source>
        <strain evidence="1 2">WILCCON 0114</strain>
    </source>
</reference>
<evidence type="ECO:0000313" key="1">
    <source>
        <dbReference type="EMBL" id="MFL0250261.1"/>
    </source>
</evidence>
<dbReference type="Pfam" id="PF13419">
    <property type="entry name" value="HAD_2"/>
    <property type="match status" value="1"/>
</dbReference>
<dbReference type="SFLD" id="SFLDG01135">
    <property type="entry name" value="C1.5.6:_HAD__Beta-PGM__Phospha"/>
    <property type="match status" value="1"/>
</dbReference>
<proteinExistence type="predicted"/>
<comment type="caution">
    <text evidence="1">The sequence shown here is derived from an EMBL/GenBank/DDBJ whole genome shotgun (WGS) entry which is preliminary data.</text>
</comment>
<dbReference type="Gene3D" id="1.10.150.240">
    <property type="entry name" value="Putative phosphatase, domain 2"/>
    <property type="match status" value="1"/>
</dbReference>
<keyword evidence="2" id="KW-1185">Reference proteome</keyword>
<dbReference type="CDD" id="cd07505">
    <property type="entry name" value="HAD_BPGM-like"/>
    <property type="match status" value="1"/>
</dbReference>
<dbReference type="InterPro" id="IPR023214">
    <property type="entry name" value="HAD_sf"/>
</dbReference>
<dbReference type="PANTHER" id="PTHR18901:SF38">
    <property type="entry name" value="PSEUDOURIDINE-5'-PHOSPHATASE"/>
    <property type="match status" value="1"/>
</dbReference>
<gene>
    <name evidence="1" type="ORF">ACJDT4_07475</name>
</gene>